<dbReference type="InterPro" id="IPR011527">
    <property type="entry name" value="ABC1_TM_dom"/>
</dbReference>
<dbReference type="PROSITE" id="PS50893">
    <property type="entry name" value="ABC_TRANSPORTER_2"/>
    <property type="match status" value="1"/>
</dbReference>
<feature type="domain" description="ABC transporter" evidence="9">
    <location>
        <begin position="318"/>
        <end position="552"/>
    </location>
</feature>
<keyword evidence="11" id="KW-1185">Reference proteome</keyword>
<evidence type="ECO:0000256" key="1">
    <source>
        <dbReference type="ARBA" id="ARBA00004141"/>
    </source>
</evidence>
<dbReference type="Pfam" id="PF00664">
    <property type="entry name" value="ABC_membrane"/>
    <property type="match status" value="1"/>
</dbReference>
<proteinExistence type="inferred from homology"/>
<keyword evidence="4" id="KW-0547">Nucleotide-binding</keyword>
<evidence type="ECO:0000256" key="6">
    <source>
        <dbReference type="ARBA" id="ARBA00022989"/>
    </source>
</evidence>
<dbReference type="GO" id="GO:0005774">
    <property type="term" value="C:vacuolar membrane"/>
    <property type="evidence" value="ECO:0007669"/>
    <property type="project" value="TreeGrafter"/>
</dbReference>
<dbReference type="InterPro" id="IPR017871">
    <property type="entry name" value="ABC_transporter-like_CS"/>
</dbReference>
<dbReference type="SUPFAM" id="SSF52540">
    <property type="entry name" value="P-loop containing nucleoside triphosphate hydrolases"/>
    <property type="match status" value="1"/>
</dbReference>
<dbReference type="AlphaFoldDB" id="A0A914X1H2"/>
<dbReference type="InterPro" id="IPR036640">
    <property type="entry name" value="ABC1_TM_sf"/>
</dbReference>
<evidence type="ECO:0000256" key="3">
    <source>
        <dbReference type="ARBA" id="ARBA00022692"/>
    </source>
</evidence>
<dbReference type="SUPFAM" id="SSF90123">
    <property type="entry name" value="ABC transporter transmembrane region"/>
    <property type="match status" value="1"/>
</dbReference>
<dbReference type="Gene3D" id="3.40.50.300">
    <property type="entry name" value="P-loop containing nucleotide triphosphate hydrolases"/>
    <property type="match status" value="1"/>
</dbReference>
<comment type="subcellular location">
    <subcellularLocation>
        <location evidence="1">Membrane</location>
        <topology evidence="1">Multi-pass membrane protein</topology>
    </subcellularLocation>
</comment>
<dbReference type="CDD" id="cd03253">
    <property type="entry name" value="ABCC_ATM1_transporter"/>
    <property type="match status" value="1"/>
</dbReference>
<dbReference type="GO" id="GO:0005524">
    <property type="term" value="F:ATP binding"/>
    <property type="evidence" value="ECO:0007669"/>
    <property type="project" value="UniProtKB-KW"/>
</dbReference>
<dbReference type="InterPro" id="IPR003593">
    <property type="entry name" value="AAA+_ATPase"/>
</dbReference>
<evidence type="ECO:0000256" key="5">
    <source>
        <dbReference type="ARBA" id="ARBA00022840"/>
    </source>
</evidence>
<dbReference type="PROSITE" id="PS00211">
    <property type="entry name" value="ABC_TRANSPORTER_1"/>
    <property type="match status" value="1"/>
</dbReference>
<evidence type="ECO:0000256" key="7">
    <source>
        <dbReference type="ARBA" id="ARBA00023136"/>
    </source>
</evidence>
<reference evidence="12" key="1">
    <citation type="submission" date="2022-11" db="UniProtKB">
        <authorList>
            <consortium name="WormBaseParasite"/>
        </authorList>
    </citation>
    <scope>IDENTIFICATION</scope>
</reference>
<dbReference type="InterPro" id="IPR003439">
    <property type="entry name" value="ABC_transporter-like_ATP-bd"/>
</dbReference>
<dbReference type="Gene3D" id="1.20.1560.10">
    <property type="entry name" value="ABC transporter type 1, transmembrane domain"/>
    <property type="match status" value="1"/>
</dbReference>
<evidence type="ECO:0000256" key="2">
    <source>
        <dbReference type="ARBA" id="ARBA00022448"/>
    </source>
</evidence>
<evidence type="ECO:0000256" key="8">
    <source>
        <dbReference type="ARBA" id="ARBA00024363"/>
    </source>
</evidence>
<evidence type="ECO:0000313" key="12">
    <source>
        <dbReference type="WBParaSite" id="PSAMB.scaffold5967size10471.g27624.t1"/>
    </source>
</evidence>
<keyword evidence="7" id="KW-0472">Membrane</keyword>
<dbReference type="Pfam" id="PF00005">
    <property type="entry name" value="ABC_tran"/>
    <property type="match status" value="1"/>
</dbReference>
<evidence type="ECO:0000259" key="10">
    <source>
        <dbReference type="PROSITE" id="PS50929"/>
    </source>
</evidence>
<dbReference type="InterPro" id="IPR039421">
    <property type="entry name" value="Type_1_exporter"/>
</dbReference>
<feature type="domain" description="ABC transmembrane type-1" evidence="10">
    <location>
        <begin position="1"/>
        <end position="284"/>
    </location>
</feature>
<keyword evidence="5" id="KW-0067">ATP-binding</keyword>
<sequence length="570" mass="64527">MLLQRAIIVYMPLNNKKIVDSLTYRNSSTNKFDFRWDLIVFYAVLEFLNYNILYPVRRKLWAGVEQFTSREAQVKLYEHLLNLSLRFHVERKTGEVLKIMDRGISCVTGLVGNVLFYSFPELVDILFSAIFFTSTYDYRFVSITFVTMILYTAFSLLSTKWQKSQMEERIAADDDFSAMGVDSLLNFETVKYYNAEDYETRRYRTALEKSQTTELSQSTMYDLIYGVESIITGSGQLAGSLLCAYLIAQENGLTVGDYFLFATYISQLTSPLTVLEKIYREITESLVEMDKMFDIMEEKPEVCDHPDAVDYVSNAGKIELKSVTFGYTKDQPVLKDVSFSVPPGKTFAFVGPSGSGKSTIIRLLFRFYDPDSGQILYDGQDITKVKQKSLRRHLGVVPQDTVLFNDTVSYNIRYGRVDASEEEMIEAAKAADIHKTIIGFTDGYDAKVGERGLKLSGGEKQRVAIARTILKSPSFVFLDEATSSLDTHTERNIHASLQQACRGKTTVVIAHRLSTIIGADEIIVLKEGRIAESGSHNELLAKEGIYFSMWMQQLTSEQLVTSEATLMEST</sequence>
<evidence type="ECO:0000313" key="11">
    <source>
        <dbReference type="Proteomes" id="UP000887566"/>
    </source>
</evidence>
<dbReference type="PANTHER" id="PTHR24221:SF654">
    <property type="entry name" value="ATP-BINDING CASSETTE SUB-FAMILY B MEMBER 6"/>
    <property type="match status" value="1"/>
</dbReference>
<name>A0A914X1H2_9BILA</name>
<keyword evidence="2" id="KW-0813">Transport</keyword>
<dbReference type="PANTHER" id="PTHR24221">
    <property type="entry name" value="ATP-BINDING CASSETTE SUB-FAMILY B"/>
    <property type="match status" value="1"/>
</dbReference>
<dbReference type="WBParaSite" id="PSAMB.scaffold5967size10471.g27624.t1">
    <property type="protein sequence ID" value="PSAMB.scaffold5967size10471.g27624.t1"/>
    <property type="gene ID" value="PSAMB.scaffold5967size10471.g27624"/>
</dbReference>
<keyword evidence="3" id="KW-0812">Transmembrane</keyword>
<comment type="similarity">
    <text evidence="8">Belongs to the ABC transporter superfamily. ABCB family. Heavy Metal importer (TC 3.A.1.210) subfamily.</text>
</comment>
<dbReference type="FunFam" id="3.40.50.300:FF:000186">
    <property type="entry name" value="ATP-binding cassette sub-family B member 7, mitochondrial"/>
    <property type="match status" value="1"/>
</dbReference>
<evidence type="ECO:0000259" key="9">
    <source>
        <dbReference type="PROSITE" id="PS50893"/>
    </source>
</evidence>
<dbReference type="SMART" id="SM00382">
    <property type="entry name" value="AAA"/>
    <property type="match status" value="1"/>
</dbReference>
<dbReference type="GO" id="GO:0020037">
    <property type="term" value="F:heme binding"/>
    <property type="evidence" value="ECO:0007669"/>
    <property type="project" value="TreeGrafter"/>
</dbReference>
<keyword evidence="6" id="KW-1133">Transmembrane helix</keyword>
<dbReference type="GO" id="GO:0016887">
    <property type="term" value="F:ATP hydrolysis activity"/>
    <property type="evidence" value="ECO:0007669"/>
    <property type="project" value="InterPro"/>
</dbReference>
<dbReference type="PROSITE" id="PS50929">
    <property type="entry name" value="ABC_TM1F"/>
    <property type="match status" value="1"/>
</dbReference>
<dbReference type="GO" id="GO:0015439">
    <property type="term" value="F:ABC-type heme transporter activity"/>
    <property type="evidence" value="ECO:0007669"/>
    <property type="project" value="TreeGrafter"/>
</dbReference>
<organism evidence="11 12">
    <name type="scientific">Plectus sambesii</name>
    <dbReference type="NCBI Taxonomy" id="2011161"/>
    <lineage>
        <taxon>Eukaryota</taxon>
        <taxon>Metazoa</taxon>
        <taxon>Ecdysozoa</taxon>
        <taxon>Nematoda</taxon>
        <taxon>Chromadorea</taxon>
        <taxon>Plectida</taxon>
        <taxon>Plectina</taxon>
        <taxon>Plectoidea</taxon>
        <taxon>Plectidae</taxon>
        <taxon>Plectus</taxon>
    </lineage>
</organism>
<dbReference type="InterPro" id="IPR027417">
    <property type="entry name" value="P-loop_NTPase"/>
</dbReference>
<dbReference type="Proteomes" id="UP000887566">
    <property type="component" value="Unplaced"/>
</dbReference>
<evidence type="ECO:0000256" key="4">
    <source>
        <dbReference type="ARBA" id="ARBA00022741"/>
    </source>
</evidence>
<accession>A0A914X1H2</accession>
<protein>
    <submittedName>
        <fullName evidence="12">ATP-binding cassette sub-family B member 6</fullName>
    </submittedName>
</protein>